<dbReference type="InterPro" id="IPR021938">
    <property type="entry name" value="DUF3553"/>
</dbReference>
<keyword evidence="2" id="KW-1185">Reference proteome</keyword>
<dbReference type="EMBL" id="CP039964">
    <property type="protein sequence ID" value="QCO56042.1"/>
    <property type="molecule type" value="Genomic_DNA"/>
</dbReference>
<proteinExistence type="predicted"/>
<name>A0A4P8EH19_9RHOB</name>
<reference evidence="1 2" key="1">
    <citation type="submission" date="2019-05" db="EMBL/GenBank/DDBJ databases">
        <title>Pseudorhodobacter turbinis sp. nov., isolated from the gut of the Korean turban shell.</title>
        <authorList>
            <person name="Jeong Y.-S."/>
            <person name="Kang W.-R."/>
            <person name="Bae J.-W."/>
        </authorList>
    </citation>
    <scope>NUCLEOTIDE SEQUENCE [LARGE SCALE GENOMIC DNA]</scope>
    <source>
        <strain evidence="1 2">S12M18</strain>
    </source>
</reference>
<dbReference type="AlphaFoldDB" id="A0A4P8EH19"/>
<organism evidence="1 2">
    <name type="scientific">Pseudorhodobacter turbinis</name>
    <dbReference type="NCBI Taxonomy" id="2500533"/>
    <lineage>
        <taxon>Bacteria</taxon>
        <taxon>Pseudomonadati</taxon>
        <taxon>Pseudomonadota</taxon>
        <taxon>Alphaproteobacteria</taxon>
        <taxon>Rhodobacterales</taxon>
        <taxon>Paracoccaceae</taxon>
        <taxon>Pseudorhodobacter</taxon>
    </lineage>
</organism>
<dbReference type="Pfam" id="PF12073">
    <property type="entry name" value="DUF3553"/>
    <property type="match status" value="1"/>
</dbReference>
<dbReference type="KEGG" id="pseb:EOK75_09995"/>
<sequence length="61" mass="6968">MNLMLEPGMLLRHPQQLDWGVGQVQSRVGDRITVNFEHQGKVMIDGRVITLEPVWNVANKD</sequence>
<protein>
    <submittedName>
        <fullName evidence="1">DUF3553 domain-containing protein</fullName>
    </submittedName>
</protein>
<dbReference type="RefSeq" id="WP_137193829.1">
    <property type="nucleotide sequence ID" value="NZ_CP039964.1"/>
</dbReference>
<evidence type="ECO:0000313" key="1">
    <source>
        <dbReference type="EMBL" id="QCO56042.1"/>
    </source>
</evidence>
<accession>A0A4P8EH19</accession>
<evidence type="ECO:0000313" key="2">
    <source>
        <dbReference type="Proteomes" id="UP000298631"/>
    </source>
</evidence>
<gene>
    <name evidence="1" type="ORF">EOK75_09995</name>
</gene>
<dbReference type="OrthoDB" id="7361229at2"/>
<dbReference type="Proteomes" id="UP000298631">
    <property type="component" value="Chromosome"/>
</dbReference>